<keyword evidence="3" id="KW-1185">Reference proteome</keyword>
<dbReference type="HOGENOM" id="CLU_1779312_0_0_1"/>
<evidence type="ECO:0000313" key="2">
    <source>
        <dbReference type="EMBL" id="EFX64800.1"/>
    </source>
</evidence>
<dbReference type="PhylomeDB" id="E9HTY0"/>
<protein>
    <submittedName>
        <fullName evidence="2">Uncharacterized protein</fullName>
    </submittedName>
</protein>
<organism evidence="2 3">
    <name type="scientific">Daphnia pulex</name>
    <name type="common">Water flea</name>
    <dbReference type="NCBI Taxonomy" id="6669"/>
    <lineage>
        <taxon>Eukaryota</taxon>
        <taxon>Metazoa</taxon>
        <taxon>Ecdysozoa</taxon>
        <taxon>Arthropoda</taxon>
        <taxon>Crustacea</taxon>
        <taxon>Branchiopoda</taxon>
        <taxon>Diplostraca</taxon>
        <taxon>Cladocera</taxon>
        <taxon>Anomopoda</taxon>
        <taxon>Daphniidae</taxon>
        <taxon>Daphnia</taxon>
    </lineage>
</organism>
<sequence>MYALYQRAVRQRGASRQVRVGNRKRKGLHSRSEKAEIKAQTKIRKTAISYTAIGIMLVTPGAALRTIVMCDEELVENAVMQLLDLSRRTGGVLREDAAHRRPLSVEIIQIDMGNSEKNLEGNVREQESNQGIFSSLRLKLNVLSQK</sequence>
<reference evidence="2 3" key="1">
    <citation type="journal article" date="2011" name="Science">
        <title>The ecoresponsive genome of Daphnia pulex.</title>
        <authorList>
            <person name="Colbourne J.K."/>
            <person name="Pfrender M.E."/>
            <person name="Gilbert D."/>
            <person name="Thomas W.K."/>
            <person name="Tucker A."/>
            <person name="Oakley T.H."/>
            <person name="Tokishita S."/>
            <person name="Aerts A."/>
            <person name="Arnold G.J."/>
            <person name="Basu M.K."/>
            <person name="Bauer D.J."/>
            <person name="Caceres C.E."/>
            <person name="Carmel L."/>
            <person name="Casola C."/>
            <person name="Choi J.H."/>
            <person name="Detter J.C."/>
            <person name="Dong Q."/>
            <person name="Dusheyko S."/>
            <person name="Eads B.D."/>
            <person name="Frohlich T."/>
            <person name="Geiler-Samerotte K.A."/>
            <person name="Gerlach D."/>
            <person name="Hatcher P."/>
            <person name="Jogdeo S."/>
            <person name="Krijgsveld J."/>
            <person name="Kriventseva E.V."/>
            <person name="Kultz D."/>
            <person name="Laforsch C."/>
            <person name="Lindquist E."/>
            <person name="Lopez J."/>
            <person name="Manak J.R."/>
            <person name="Muller J."/>
            <person name="Pangilinan J."/>
            <person name="Patwardhan R.P."/>
            <person name="Pitluck S."/>
            <person name="Pritham E.J."/>
            <person name="Rechtsteiner A."/>
            <person name="Rho M."/>
            <person name="Rogozin I.B."/>
            <person name="Sakarya O."/>
            <person name="Salamov A."/>
            <person name="Schaack S."/>
            <person name="Shapiro H."/>
            <person name="Shiga Y."/>
            <person name="Skalitzky C."/>
            <person name="Smith Z."/>
            <person name="Souvorov A."/>
            <person name="Sung W."/>
            <person name="Tang Z."/>
            <person name="Tsuchiya D."/>
            <person name="Tu H."/>
            <person name="Vos H."/>
            <person name="Wang M."/>
            <person name="Wolf Y.I."/>
            <person name="Yamagata H."/>
            <person name="Yamada T."/>
            <person name="Ye Y."/>
            <person name="Shaw J.R."/>
            <person name="Andrews J."/>
            <person name="Crease T.J."/>
            <person name="Tang H."/>
            <person name="Lucas S.M."/>
            <person name="Robertson H.M."/>
            <person name="Bork P."/>
            <person name="Koonin E.V."/>
            <person name="Zdobnov E.M."/>
            <person name="Grigoriev I.V."/>
            <person name="Lynch M."/>
            <person name="Boore J.L."/>
        </authorList>
    </citation>
    <scope>NUCLEOTIDE SEQUENCE [LARGE SCALE GENOMIC DNA]</scope>
</reference>
<dbReference type="KEGG" id="dpx:DAPPUDRAFT_117844"/>
<proteinExistence type="predicted"/>
<accession>E9HTY0</accession>
<evidence type="ECO:0000313" key="3">
    <source>
        <dbReference type="Proteomes" id="UP000000305"/>
    </source>
</evidence>
<dbReference type="Proteomes" id="UP000000305">
    <property type="component" value="Unassembled WGS sequence"/>
</dbReference>
<dbReference type="EMBL" id="GL732790">
    <property type="protein sequence ID" value="EFX64800.1"/>
    <property type="molecule type" value="Genomic_DNA"/>
</dbReference>
<dbReference type="InParanoid" id="E9HTY0"/>
<gene>
    <name evidence="2" type="ORF">DAPPUDRAFT_117844</name>
</gene>
<dbReference type="AlphaFoldDB" id="E9HTY0"/>
<feature type="region of interest" description="Disordered" evidence="1">
    <location>
        <begin position="15"/>
        <end position="36"/>
    </location>
</feature>
<name>E9HTY0_DAPPU</name>
<evidence type="ECO:0000256" key="1">
    <source>
        <dbReference type="SAM" id="MobiDB-lite"/>
    </source>
</evidence>